<dbReference type="HOGENOM" id="CLU_1982455_0_0_1"/>
<evidence type="ECO:0000313" key="2">
    <source>
        <dbReference type="Proteomes" id="UP000054217"/>
    </source>
</evidence>
<keyword evidence="2" id="KW-1185">Reference proteome</keyword>
<gene>
    <name evidence="1" type="ORF">M404DRAFT_996378</name>
</gene>
<accession>A0A0C3PLD1</accession>
<protein>
    <submittedName>
        <fullName evidence="1">Uncharacterized protein</fullName>
    </submittedName>
</protein>
<dbReference type="InParanoid" id="A0A0C3PLD1"/>
<organism evidence="1 2">
    <name type="scientific">Pisolithus tinctorius Marx 270</name>
    <dbReference type="NCBI Taxonomy" id="870435"/>
    <lineage>
        <taxon>Eukaryota</taxon>
        <taxon>Fungi</taxon>
        <taxon>Dikarya</taxon>
        <taxon>Basidiomycota</taxon>
        <taxon>Agaricomycotina</taxon>
        <taxon>Agaricomycetes</taxon>
        <taxon>Agaricomycetidae</taxon>
        <taxon>Boletales</taxon>
        <taxon>Sclerodermatineae</taxon>
        <taxon>Pisolithaceae</taxon>
        <taxon>Pisolithus</taxon>
    </lineage>
</organism>
<reference evidence="2" key="2">
    <citation type="submission" date="2015-01" db="EMBL/GenBank/DDBJ databases">
        <title>Evolutionary Origins and Diversification of the Mycorrhizal Mutualists.</title>
        <authorList>
            <consortium name="DOE Joint Genome Institute"/>
            <consortium name="Mycorrhizal Genomics Consortium"/>
            <person name="Kohler A."/>
            <person name="Kuo A."/>
            <person name="Nagy L.G."/>
            <person name="Floudas D."/>
            <person name="Copeland A."/>
            <person name="Barry K.W."/>
            <person name="Cichocki N."/>
            <person name="Veneault-Fourrey C."/>
            <person name="LaButti K."/>
            <person name="Lindquist E.A."/>
            <person name="Lipzen A."/>
            <person name="Lundell T."/>
            <person name="Morin E."/>
            <person name="Murat C."/>
            <person name="Riley R."/>
            <person name="Ohm R."/>
            <person name="Sun H."/>
            <person name="Tunlid A."/>
            <person name="Henrissat B."/>
            <person name="Grigoriev I.V."/>
            <person name="Hibbett D.S."/>
            <person name="Martin F."/>
        </authorList>
    </citation>
    <scope>NUCLEOTIDE SEQUENCE [LARGE SCALE GENOMIC DNA]</scope>
    <source>
        <strain evidence="2">Marx 270</strain>
    </source>
</reference>
<name>A0A0C3PLD1_PISTI</name>
<sequence length="126" mass="13743">MRANQSTGLGTVFETFHSAGSLRNFHLTPDPACPVQALSSESPFPLQSMSSTLRPGTPSSIGIEYAPCVPPLVLYFVRVWVSIVCTPFDLSSTTSDPDESFIAVSSPPRIYVKHEYEILASKYPFA</sequence>
<reference evidence="1 2" key="1">
    <citation type="submission" date="2014-04" db="EMBL/GenBank/DDBJ databases">
        <authorList>
            <consortium name="DOE Joint Genome Institute"/>
            <person name="Kuo A."/>
            <person name="Kohler A."/>
            <person name="Costa M.D."/>
            <person name="Nagy L.G."/>
            <person name="Floudas D."/>
            <person name="Copeland A."/>
            <person name="Barry K.W."/>
            <person name="Cichocki N."/>
            <person name="Veneault-Fourrey C."/>
            <person name="LaButti K."/>
            <person name="Lindquist E.A."/>
            <person name="Lipzen A."/>
            <person name="Lundell T."/>
            <person name="Morin E."/>
            <person name="Murat C."/>
            <person name="Sun H."/>
            <person name="Tunlid A."/>
            <person name="Henrissat B."/>
            <person name="Grigoriev I.V."/>
            <person name="Hibbett D.S."/>
            <person name="Martin F."/>
            <person name="Nordberg H.P."/>
            <person name="Cantor M.N."/>
            <person name="Hua S.X."/>
        </authorList>
    </citation>
    <scope>NUCLEOTIDE SEQUENCE [LARGE SCALE GENOMIC DNA]</scope>
    <source>
        <strain evidence="1 2">Marx 270</strain>
    </source>
</reference>
<proteinExistence type="predicted"/>
<dbReference type="Proteomes" id="UP000054217">
    <property type="component" value="Unassembled WGS sequence"/>
</dbReference>
<dbReference type="EMBL" id="KN831954">
    <property type="protein sequence ID" value="KIO09526.1"/>
    <property type="molecule type" value="Genomic_DNA"/>
</dbReference>
<evidence type="ECO:0000313" key="1">
    <source>
        <dbReference type="EMBL" id="KIO09526.1"/>
    </source>
</evidence>
<dbReference type="AlphaFoldDB" id="A0A0C3PLD1"/>